<dbReference type="Proteomes" id="UP000887579">
    <property type="component" value="Unplaced"/>
</dbReference>
<organism evidence="1 2">
    <name type="scientific">Panagrolaimus sp. ES5</name>
    <dbReference type="NCBI Taxonomy" id="591445"/>
    <lineage>
        <taxon>Eukaryota</taxon>
        <taxon>Metazoa</taxon>
        <taxon>Ecdysozoa</taxon>
        <taxon>Nematoda</taxon>
        <taxon>Chromadorea</taxon>
        <taxon>Rhabditida</taxon>
        <taxon>Tylenchina</taxon>
        <taxon>Panagrolaimomorpha</taxon>
        <taxon>Panagrolaimoidea</taxon>
        <taxon>Panagrolaimidae</taxon>
        <taxon>Panagrolaimus</taxon>
    </lineage>
</organism>
<protein>
    <submittedName>
        <fullName evidence="2">MATH domain-containing protein</fullName>
    </submittedName>
</protein>
<evidence type="ECO:0000313" key="1">
    <source>
        <dbReference type="Proteomes" id="UP000887579"/>
    </source>
</evidence>
<sequence>MEYPIEMKWSINAENLNIPFTERLESKIIETTIRNVSFVACLYPNGKDEKGFVHLFIFIITDVPVDVKLTVSIPSMNFTHRYEKAVKESDKCFYGCGSNLFNSDRLLNNVTNYIENGKLTIRFFGTLKTQSRK</sequence>
<proteinExistence type="predicted"/>
<accession>A0AC34G2P1</accession>
<reference evidence="2" key="1">
    <citation type="submission" date="2022-11" db="UniProtKB">
        <authorList>
            <consortium name="WormBaseParasite"/>
        </authorList>
    </citation>
    <scope>IDENTIFICATION</scope>
</reference>
<dbReference type="WBParaSite" id="ES5_v2.g24004.t1">
    <property type="protein sequence ID" value="ES5_v2.g24004.t1"/>
    <property type="gene ID" value="ES5_v2.g24004"/>
</dbReference>
<evidence type="ECO:0000313" key="2">
    <source>
        <dbReference type="WBParaSite" id="ES5_v2.g24004.t1"/>
    </source>
</evidence>
<name>A0AC34G2P1_9BILA</name>